<dbReference type="RefSeq" id="WP_420903669.1">
    <property type="nucleotide sequence ID" value="NZ_BAAFGK010000001.1"/>
</dbReference>
<dbReference type="EMBL" id="BAAFGK010000001">
    <property type="protein sequence ID" value="GAB0055959.1"/>
    <property type="molecule type" value="Genomic_DNA"/>
</dbReference>
<keyword evidence="3" id="KW-1185">Reference proteome</keyword>
<comment type="caution">
    <text evidence="2">The sequence shown here is derived from an EMBL/GenBank/DDBJ whole genome shotgun (WGS) entry which is preliminary data.</text>
</comment>
<dbReference type="Proteomes" id="UP001628193">
    <property type="component" value="Unassembled WGS sequence"/>
</dbReference>
<feature type="transmembrane region" description="Helical" evidence="1">
    <location>
        <begin position="7"/>
        <end position="27"/>
    </location>
</feature>
<name>A0ABQ0C4Y7_9PROT</name>
<reference evidence="2 3" key="1">
    <citation type="submission" date="2024-09" db="EMBL/GenBank/DDBJ databases">
        <title>Draft genome sequence of Candidatus Magnetaquicoccaceae bacterium FCR-1.</title>
        <authorList>
            <person name="Shimoshige H."/>
            <person name="Shimamura S."/>
            <person name="Taoka A."/>
            <person name="Kobayashi H."/>
            <person name="Maekawa T."/>
        </authorList>
    </citation>
    <scope>NUCLEOTIDE SEQUENCE [LARGE SCALE GENOMIC DNA]</scope>
    <source>
        <strain evidence="2 3">FCR-1</strain>
    </source>
</reference>
<keyword evidence="1" id="KW-1133">Transmembrane helix</keyword>
<keyword evidence="1" id="KW-0812">Transmembrane</keyword>
<protein>
    <submittedName>
        <fullName evidence="2">Uncharacterized protein</fullName>
    </submittedName>
</protein>
<feature type="transmembrane region" description="Helical" evidence="1">
    <location>
        <begin position="33"/>
        <end position="51"/>
    </location>
</feature>
<proteinExistence type="predicted"/>
<evidence type="ECO:0000313" key="2">
    <source>
        <dbReference type="EMBL" id="GAB0055959.1"/>
    </source>
</evidence>
<accession>A0ABQ0C4Y7</accession>
<organism evidence="2 3">
    <name type="scientific">Candidatus Magnetaquiglobus chichijimensis</name>
    <dbReference type="NCBI Taxonomy" id="3141448"/>
    <lineage>
        <taxon>Bacteria</taxon>
        <taxon>Pseudomonadati</taxon>
        <taxon>Pseudomonadota</taxon>
        <taxon>Magnetococcia</taxon>
        <taxon>Magnetococcales</taxon>
        <taxon>Candidatus Magnetaquicoccaceae</taxon>
        <taxon>Candidatus Magnetaquiglobus</taxon>
    </lineage>
</organism>
<evidence type="ECO:0000256" key="1">
    <source>
        <dbReference type="SAM" id="Phobius"/>
    </source>
</evidence>
<evidence type="ECO:0000313" key="3">
    <source>
        <dbReference type="Proteomes" id="UP001628193"/>
    </source>
</evidence>
<sequence>MGGGDGMTWLVLIGGGLLTLLGVIKIVANSARLLIWMLVLLAGLVGLTQGFRHHPEVLDRMGLPAGWSEKIRSFVQRD</sequence>
<keyword evidence="1" id="KW-0472">Membrane</keyword>
<gene>
    <name evidence="2" type="ORF">SIID45300_00258</name>
</gene>